<keyword evidence="6" id="KW-1185">Reference proteome</keyword>
<dbReference type="PANTHER" id="PTHR35089">
    <property type="entry name" value="CHAPERONE PROTEIN SKP"/>
    <property type="match status" value="1"/>
</dbReference>
<dbReference type="SMART" id="SM00935">
    <property type="entry name" value="OmpH"/>
    <property type="match status" value="1"/>
</dbReference>
<keyword evidence="2 4" id="KW-0732">Signal</keyword>
<evidence type="ECO:0000313" key="5">
    <source>
        <dbReference type="EMBL" id="MBY8821368.1"/>
    </source>
</evidence>
<keyword evidence="3" id="KW-0175">Coiled coil</keyword>
<evidence type="ECO:0000313" key="6">
    <source>
        <dbReference type="Proteomes" id="UP000706039"/>
    </source>
</evidence>
<evidence type="ECO:0000256" key="3">
    <source>
        <dbReference type="SAM" id="Coils"/>
    </source>
</evidence>
<dbReference type="Gene3D" id="3.30.910.20">
    <property type="entry name" value="Skp domain"/>
    <property type="match status" value="1"/>
</dbReference>
<gene>
    <name evidence="5" type="ORF">K7G82_03635</name>
</gene>
<feature type="chain" id="PRO_5046111889" evidence="4">
    <location>
        <begin position="24"/>
        <end position="194"/>
    </location>
</feature>
<evidence type="ECO:0000256" key="2">
    <source>
        <dbReference type="ARBA" id="ARBA00022729"/>
    </source>
</evidence>
<dbReference type="Pfam" id="PF03938">
    <property type="entry name" value="OmpH"/>
    <property type="match status" value="1"/>
</dbReference>
<sequence length="194" mass="20412">MIKYSKKALLAACGLAFASPALAQKAPPAVVVVINSDRVFSECNACKAANTQLQTQLTTLQTRAQQLGQPLQTEADAIRTAAGGKAPDAALQNRINELQKKQTAAQQELANSEQTIQRNRAYVGQQINTALNPIIQKVMAARGANFAVDVQATLAIGPGVDVTNDVLAQLNTALPSVNVTAPPPPAQPQQPQGR</sequence>
<evidence type="ECO:0000256" key="4">
    <source>
        <dbReference type="SAM" id="SignalP"/>
    </source>
</evidence>
<dbReference type="InterPro" id="IPR024930">
    <property type="entry name" value="Skp_dom_sf"/>
</dbReference>
<dbReference type="RefSeq" id="WP_222988483.1">
    <property type="nucleotide sequence ID" value="NZ_JAINVV010000002.1"/>
</dbReference>
<dbReference type="SUPFAM" id="SSF111384">
    <property type="entry name" value="OmpH-like"/>
    <property type="match status" value="1"/>
</dbReference>
<comment type="similarity">
    <text evidence="1">Belongs to the Skp family.</text>
</comment>
<evidence type="ECO:0000256" key="1">
    <source>
        <dbReference type="ARBA" id="ARBA00009091"/>
    </source>
</evidence>
<accession>A0ABS7PJF1</accession>
<feature type="signal peptide" evidence="4">
    <location>
        <begin position="1"/>
        <end position="23"/>
    </location>
</feature>
<dbReference type="InterPro" id="IPR005632">
    <property type="entry name" value="Chaperone_Skp"/>
</dbReference>
<dbReference type="EMBL" id="JAINVV010000002">
    <property type="protein sequence ID" value="MBY8821368.1"/>
    <property type="molecule type" value="Genomic_DNA"/>
</dbReference>
<dbReference type="PANTHER" id="PTHR35089:SF1">
    <property type="entry name" value="CHAPERONE PROTEIN SKP"/>
    <property type="match status" value="1"/>
</dbReference>
<protein>
    <submittedName>
        <fullName evidence="5">OmpH family outer membrane protein</fullName>
    </submittedName>
</protein>
<comment type="caution">
    <text evidence="5">The sequence shown here is derived from an EMBL/GenBank/DDBJ whole genome shotgun (WGS) entry which is preliminary data.</text>
</comment>
<organism evidence="5 6">
    <name type="scientific">Sphingomonas colocasiae</name>
    <dbReference type="NCBI Taxonomy" id="1848973"/>
    <lineage>
        <taxon>Bacteria</taxon>
        <taxon>Pseudomonadati</taxon>
        <taxon>Pseudomonadota</taxon>
        <taxon>Alphaproteobacteria</taxon>
        <taxon>Sphingomonadales</taxon>
        <taxon>Sphingomonadaceae</taxon>
        <taxon>Sphingomonas</taxon>
    </lineage>
</organism>
<proteinExistence type="inferred from homology"/>
<feature type="coiled-coil region" evidence="3">
    <location>
        <begin position="88"/>
        <end position="115"/>
    </location>
</feature>
<dbReference type="Proteomes" id="UP000706039">
    <property type="component" value="Unassembled WGS sequence"/>
</dbReference>
<reference evidence="5 6" key="1">
    <citation type="submission" date="2021-08" db="EMBL/GenBank/DDBJ databases">
        <authorList>
            <person name="Tuo L."/>
        </authorList>
    </citation>
    <scope>NUCLEOTIDE SEQUENCE [LARGE SCALE GENOMIC DNA]</scope>
    <source>
        <strain evidence="5 6">JCM 31229</strain>
    </source>
</reference>
<name>A0ABS7PJF1_9SPHN</name>